<dbReference type="CDD" id="cd00093">
    <property type="entry name" value="HTH_XRE"/>
    <property type="match status" value="1"/>
</dbReference>
<reference evidence="2 3" key="1">
    <citation type="submission" date="2019-07" db="EMBL/GenBank/DDBJ databases">
        <title>Flavobacterium sp. nov., isolated from glacier ice.</title>
        <authorList>
            <person name="Liu Q."/>
            <person name="Xin Y.-H."/>
        </authorList>
    </citation>
    <scope>NUCLEOTIDE SEQUENCE [LARGE SCALE GENOMIC DNA]</scope>
    <source>
        <strain evidence="2 3">ZT4R6</strain>
    </source>
</reference>
<dbReference type="GO" id="GO:0003677">
    <property type="term" value="F:DNA binding"/>
    <property type="evidence" value="ECO:0007669"/>
    <property type="project" value="InterPro"/>
</dbReference>
<comment type="caution">
    <text evidence="2">The sequence shown here is derived from an EMBL/GenBank/DDBJ whole genome shotgun (WGS) entry which is preliminary data.</text>
</comment>
<dbReference type="SMART" id="SM00530">
    <property type="entry name" value="HTH_XRE"/>
    <property type="match status" value="1"/>
</dbReference>
<accession>A0A552V0D5</accession>
<protein>
    <submittedName>
        <fullName evidence="2">Helix-turn-helix domain-containing protein</fullName>
    </submittedName>
</protein>
<dbReference type="SUPFAM" id="SSF47413">
    <property type="entry name" value="lambda repressor-like DNA-binding domains"/>
    <property type="match status" value="1"/>
</dbReference>
<dbReference type="OrthoDB" id="1162756at2"/>
<dbReference type="RefSeq" id="WP_143373640.1">
    <property type="nucleotide sequence ID" value="NZ_VJVZ01000007.1"/>
</dbReference>
<sequence length="123" mass="14019">MKDYIGLNIKYLCENNFLSQDEFGAKFGLKKSVIGTYVRGISHPKVEVMQKICEEYNISLDDFINHDLYLKNQGYTAISDSNKISEPQSPLYSTEKEALLKTIEAQEQTIAAMKVTIDTLMKK</sequence>
<evidence type="ECO:0000259" key="1">
    <source>
        <dbReference type="PROSITE" id="PS50943"/>
    </source>
</evidence>
<dbReference type="InterPro" id="IPR001387">
    <property type="entry name" value="Cro/C1-type_HTH"/>
</dbReference>
<dbReference type="AlphaFoldDB" id="A0A552V0D5"/>
<proteinExistence type="predicted"/>
<gene>
    <name evidence="2" type="ORF">FMM05_12080</name>
</gene>
<dbReference type="PROSITE" id="PS50943">
    <property type="entry name" value="HTH_CROC1"/>
    <property type="match status" value="1"/>
</dbReference>
<dbReference type="InterPro" id="IPR010982">
    <property type="entry name" value="Lambda_DNA-bd_dom_sf"/>
</dbReference>
<organism evidence="2 3">
    <name type="scientific">Flavobacterium zepuense</name>
    <dbReference type="NCBI Taxonomy" id="2593302"/>
    <lineage>
        <taxon>Bacteria</taxon>
        <taxon>Pseudomonadati</taxon>
        <taxon>Bacteroidota</taxon>
        <taxon>Flavobacteriia</taxon>
        <taxon>Flavobacteriales</taxon>
        <taxon>Flavobacteriaceae</taxon>
        <taxon>Flavobacterium</taxon>
    </lineage>
</organism>
<name>A0A552V0D5_9FLAO</name>
<evidence type="ECO:0000313" key="2">
    <source>
        <dbReference type="EMBL" id="TRW23892.1"/>
    </source>
</evidence>
<evidence type="ECO:0000313" key="3">
    <source>
        <dbReference type="Proteomes" id="UP000320643"/>
    </source>
</evidence>
<keyword evidence="3" id="KW-1185">Reference proteome</keyword>
<dbReference type="Gene3D" id="1.10.260.40">
    <property type="entry name" value="lambda repressor-like DNA-binding domains"/>
    <property type="match status" value="1"/>
</dbReference>
<feature type="domain" description="HTH cro/C1-type" evidence="1">
    <location>
        <begin position="9"/>
        <end position="63"/>
    </location>
</feature>
<dbReference type="EMBL" id="VJVZ01000007">
    <property type="protein sequence ID" value="TRW23892.1"/>
    <property type="molecule type" value="Genomic_DNA"/>
</dbReference>
<dbReference type="Pfam" id="PF01381">
    <property type="entry name" value="HTH_3"/>
    <property type="match status" value="1"/>
</dbReference>
<dbReference type="Proteomes" id="UP000320643">
    <property type="component" value="Unassembled WGS sequence"/>
</dbReference>